<organism evidence="3 4">
    <name type="scientific">Thalassobaculum litoreum DSM 18839</name>
    <dbReference type="NCBI Taxonomy" id="1123362"/>
    <lineage>
        <taxon>Bacteria</taxon>
        <taxon>Pseudomonadati</taxon>
        <taxon>Pseudomonadota</taxon>
        <taxon>Alphaproteobacteria</taxon>
        <taxon>Rhodospirillales</taxon>
        <taxon>Thalassobaculaceae</taxon>
        <taxon>Thalassobaculum</taxon>
    </lineage>
</organism>
<evidence type="ECO:0000259" key="2">
    <source>
        <dbReference type="Pfam" id="PF17396"/>
    </source>
</evidence>
<dbReference type="RefSeq" id="WP_093153987.1">
    <property type="nucleotide sequence ID" value="NZ_FNBW01000018.1"/>
</dbReference>
<dbReference type="AlphaFoldDB" id="A0A8G2BMD9"/>
<dbReference type="PANTHER" id="PTHR40690">
    <property type="entry name" value="GLL3100 PROTEIN"/>
    <property type="match status" value="1"/>
</dbReference>
<dbReference type="Gene3D" id="3.40.50.720">
    <property type="entry name" value="NAD(P)-binding Rossmann-like Domain"/>
    <property type="match status" value="1"/>
</dbReference>
<gene>
    <name evidence="3" type="ORF">SAMN05660686_04491</name>
</gene>
<evidence type="ECO:0000259" key="1">
    <source>
        <dbReference type="Pfam" id="PF07755"/>
    </source>
</evidence>
<evidence type="ECO:0000313" key="4">
    <source>
        <dbReference type="Proteomes" id="UP000198615"/>
    </source>
</evidence>
<sequence length="338" mass="36378">MSRFEIQNPYLLFLGDAPDQLAAKTANGVKVWRPDWCLGQFRFPACKADLGLPDMTIEEAAAAGVKTVILGVANRGGFIPDAWIVELVKALNLGMDIASGLHTRITTIPALKEAAEKNGRKLFDVRHPTRDYPVASGVPRTGKRLLTVGTDVSVGKMFTTLAIEKEMRDRGMNADFRATGQTGIFIAGSGLSVDAVIADFISGSIEWLAPENSEDHWDLIEGQGSLYNVSYSGVTLGLIHGAQSDALVMCHEIGRPHMRGLPDYEVPAIPTAMDTILHMAKMVNSDVKFVGVSLNTSNVTAEEAEAFKKKTAKETGLPVVDPLKDGVAPIVDNIVASY</sequence>
<dbReference type="Gene3D" id="3.40.50.300">
    <property type="entry name" value="P-loop containing nucleotide triphosphate hydrolases"/>
    <property type="match status" value="1"/>
</dbReference>
<dbReference type="OrthoDB" id="9778498at2"/>
<evidence type="ECO:0000313" key="3">
    <source>
        <dbReference type="EMBL" id="SDG46308.1"/>
    </source>
</evidence>
<accession>A0A8G2BMD9</accession>
<feature type="domain" description="D-glutamate N-acetyltransferase-like C-terminal" evidence="1">
    <location>
        <begin position="134"/>
        <end position="331"/>
    </location>
</feature>
<proteinExistence type="predicted"/>
<reference evidence="3 4" key="1">
    <citation type="submission" date="2016-10" db="EMBL/GenBank/DDBJ databases">
        <authorList>
            <person name="Varghese N."/>
            <person name="Submissions S."/>
        </authorList>
    </citation>
    <scope>NUCLEOTIDE SEQUENCE [LARGE SCALE GENOMIC DNA]</scope>
    <source>
        <strain evidence="3 4">DSM 18839</strain>
    </source>
</reference>
<dbReference type="InterPro" id="IPR035402">
    <property type="entry name" value="DgcN-like_N"/>
</dbReference>
<keyword evidence="4" id="KW-1185">Reference proteome</keyword>
<dbReference type="PIRSF" id="PIRSF026760">
    <property type="entry name" value="UCP026760"/>
    <property type="match status" value="1"/>
</dbReference>
<comment type="caution">
    <text evidence="3">The sequence shown here is derived from an EMBL/GenBank/DDBJ whole genome shotgun (WGS) entry which is preliminary data.</text>
</comment>
<dbReference type="Pfam" id="PF07755">
    <property type="entry name" value="DUF1611"/>
    <property type="match status" value="1"/>
</dbReference>
<dbReference type="InterPro" id="IPR027417">
    <property type="entry name" value="P-loop_NTPase"/>
</dbReference>
<protein>
    <submittedName>
        <fullName evidence="3">Uncharacterized conserved protein, NAD-dependent epimerase/dehydratase family</fullName>
    </submittedName>
</protein>
<name>A0A8G2BMD9_9PROT</name>
<dbReference type="InterPro" id="IPR035086">
    <property type="entry name" value="DgcN-like_C"/>
</dbReference>
<feature type="domain" description="D-glutamate N-acetyltransferase-like N-terminal" evidence="2">
    <location>
        <begin position="50"/>
        <end position="128"/>
    </location>
</feature>
<dbReference type="EMBL" id="FNBW01000018">
    <property type="protein sequence ID" value="SDG46308.1"/>
    <property type="molecule type" value="Genomic_DNA"/>
</dbReference>
<dbReference type="NCBIfam" id="NF041892">
    <property type="entry name" value="DgcN"/>
    <property type="match status" value="1"/>
</dbReference>
<dbReference type="InterPro" id="IPR011669">
    <property type="entry name" value="DgcN-like"/>
</dbReference>
<dbReference type="PANTHER" id="PTHR40690:SF1">
    <property type="entry name" value="DUF1611 DOMAIN-CONTAINING PROTEIN"/>
    <property type="match status" value="1"/>
</dbReference>
<dbReference type="Pfam" id="PF17396">
    <property type="entry name" value="DUF1611_N"/>
    <property type="match status" value="1"/>
</dbReference>
<dbReference type="SUPFAM" id="SSF52540">
    <property type="entry name" value="P-loop containing nucleoside triphosphate hydrolases"/>
    <property type="match status" value="1"/>
</dbReference>
<dbReference type="Proteomes" id="UP000198615">
    <property type="component" value="Unassembled WGS sequence"/>
</dbReference>